<keyword evidence="1" id="KW-0472">Membrane</keyword>
<organism evidence="2">
    <name type="scientific">Ostreococcus mediterraneus</name>
    <dbReference type="NCBI Taxonomy" id="1486918"/>
    <lineage>
        <taxon>Eukaryota</taxon>
        <taxon>Viridiplantae</taxon>
        <taxon>Chlorophyta</taxon>
        <taxon>Mamiellophyceae</taxon>
        <taxon>Mamiellales</taxon>
        <taxon>Bathycoccaceae</taxon>
        <taxon>Ostreococcus</taxon>
    </lineage>
</organism>
<dbReference type="AlphaFoldDB" id="A0A7S0WH84"/>
<keyword evidence="1" id="KW-1133">Transmembrane helix</keyword>
<keyword evidence="1" id="KW-0812">Transmembrane</keyword>
<evidence type="ECO:0000256" key="1">
    <source>
        <dbReference type="SAM" id="Phobius"/>
    </source>
</evidence>
<dbReference type="EMBL" id="HBFO01004613">
    <property type="protein sequence ID" value="CAD8812089.1"/>
    <property type="molecule type" value="Transcribed_RNA"/>
</dbReference>
<proteinExistence type="predicted"/>
<evidence type="ECO:0000313" key="2">
    <source>
        <dbReference type="EMBL" id="CAD8812089.1"/>
    </source>
</evidence>
<reference evidence="2" key="1">
    <citation type="submission" date="2021-01" db="EMBL/GenBank/DDBJ databases">
        <authorList>
            <person name="Corre E."/>
            <person name="Pelletier E."/>
            <person name="Niang G."/>
            <person name="Scheremetjew M."/>
            <person name="Finn R."/>
            <person name="Kale V."/>
            <person name="Holt S."/>
            <person name="Cochrane G."/>
            <person name="Meng A."/>
            <person name="Brown T."/>
            <person name="Cohen L."/>
        </authorList>
    </citation>
    <scope>NUCLEOTIDE SEQUENCE</scope>
    <source>
        <strain evidence="2">Clade-D-RCC1621</strain>
    </source>
</reference>
<name>A0A7S0WH84_9CHLO</name>
<accession>A0A7S0WH84</accession>
<protein>
    <submittedName>
        <fullName evidence="2">Uncharacterized protein</fullName>
    </submittedName>
</protein>
<sequence>MKAPGAMAKGRQGVMVKARIGATTMASTESVESTTTRGAMTMTMMDKVSVNAVTALMTISAAGTAQAADVKEVEDFLIAFWKFRTADVSSFLLLTVAPILVPYLVFAYFIKEKTAVQLEKLEQGGWIAFMAERELDATTLKLPQLNAFVKAADLGVLDDAMVKEFVRQLKLSEQWKKSTIAIDDTRAEEAKKRARAEAILEAKLAREKEMSNQ</sequence>
<gene>
    <name evidence="2" type="ORF">OMED0930_LOCUS3183</name>
</gene>
<feature type="transmembrane region" description="Helical" evidence="1">
    <location>
        <begin position="91"/>
        <end position="110"/>
    </location>
</feature>